<dbReference type="AlphaFoldDB" id="A0A5C6DJ89"/>
<dbReference type="SUPFAM" id="SSF48452">
    <property type="entry name" value="TPR-like"/>
    <property type="match status" value="1"/>
</dbReference>
<comment type="caution">
    <text evidence="3">The sequence shown here is derived from an EMBL/GenBank/DDBJ whole genome shotgun (WGS) entry which is preliminary data.</text>
</comment>
<evidence type="ECO:0000256" key="1">
    <source>
        <dbReference type="SAM" id="MobiDB-lite"/>
    </source>
</evidence>
<dbReference type="RefSeq" id="WP_146528391.1">
    <property type="nucleotide sequence ID" value="NZ_SJPV01000007.1"/>
</dbReference>
<dbReference type="InterPro" id="IPR011990">
    <property type="entry name" value="TPR-like_helical_dom_sf"/>
</dbReference>
<feature type="compositionally biased region" description="Low complexity" evidence="1">
    <location>
        <begin position="259"/>
        <end position="280"/>
    </location>
</feature>
<gene>
    <name evidence="3" type="ORF">Poly41_41130</name>
</gene>
<feature type="region of interest" description="Disordered" evidence="1">
    <location>
        <begin position="204"/>
        <end position="321"/>
    </location>
</feature>
<keyword evidence="2" id="KW-0812">Transmembrane</keyword>
<dbReference type="Proteomes" id="UP000319143">
    <property type="component" value="Unassembled WGS sequence"/>
</dbReference>
<protein>
    <recommendedName>
        <fullName evidence="5">Tetratricopeptide repeat-like domain-containing protein</fullName>
    </recommendedName>
</protein>
<dbReference type="EMBL" id="SJPV01000007">
    <property type="protein sequence ID" value="TWU34969.1"/>
    <property type="molecule type" value="Genomic_DNA"/>
</dbReference>
<keyword evidence="4" id="KW-1185">Reference proteome</keyword>
<name>A0A5C6DJ89_9BACT</name>
<feature type="compositionally biased region" description="Low complexity" evidence="1">
    <location>
        <begin position="215"/>
        <end position="231"/>
    </location>
</feature>
<dbReference type="OrthoDB" id="265362at2"/>
<evidence type="ECO:0000313" key="4">
    <source>
        <dbReference type="Proteomes" id="UP000319143"/>
    </source>
</evidence>
<evidence type="ECO:0008006" key="5">
    <source>
        <dbReference type="Google" id="ProtNLM"/>
    </source>
</evidence>
<accession>A0A5C6DJ89</accession>
<proteinExistence type="predicted"/>
<evidence type="ECO:0000313" key="3">
    <source>
        <dbReference type="EMBL" id="TWU34969.1"/>
    </source>
</evidence>
<feature type="compositionally biased region" description="Acidic residues" evidence="1">
    <location>
        <begin position="281"/>
        <end position="306"/>
    </location>
</feature>
<feature type="transmembrane region" description="Helical" evidence="2">
    <location>
        <begin position="32"/>
        <end position="49"/>
    </location>
</feature>
<reference evidence="3 4" key="1">
    <citation type="submission" date="2019-02" db="EMBL/GenBank/DDBJ databases">
        <title>Deep-cultivation of Planctomycetes and their phenomic and genomic characterization uncovers novel biology.</title>
        <authorList>
            <person name="Wiegand S."/>
            <person name="Jogler M."/>
            <person name="Boedeker C."/>
            <person name="Pinto D."/>
            <person name="Vollmers J."/>
            <person name="Rivas-Marin E."/>
            <person name="Kohn T."/>
            <person name="Peeters S.H."/>
            <person name="Heuer A."/>
            <person name="Rast P."/>
            <person name="Oberbeckmann S."/>
            <person name="Bunk B."/>
            <person name="Jeske O."/>
            <person name="Meyerdierks A."/>
            <person name="Storesund J.E."/>
            <person name="Kallscheuer N."/>
            <person name="Luecker S."/>
            <person name="Lage O.M."/>
            <person name="Pohl T."/>
            <person name="Merkel B.J."/>
            <person name="Hornburger P."/>
            <person name="Mueller R.-W."/>
            <person name="Bruemmer F."/>
            <person name="Labrenz M."/>
            <person name="Spormann A.M."/>
            <person name="Op Den Camp H."/>
            <person name="Overmann J."/>
            <person name="Amann R."/>
            <person name="Jetten M.S.M."/>
            <person name="Mascher T."/>
            <person name="Medema M.H."/>
            <person name="Devos D.P."/>
            <person name="Kaster A.-K."/>
            <person name="Ovreas L."/>
            <person name="Rohde M."/>
            <person name="Galperin M.Y."/>
            <person name="Jogler C."/>
        </authorList>
    </citation>
    <scope>NUCLEOTIDE SEQUENCE [LARGE SCALE GENOMIC DNA]</scope>
    <source>
        <strain evidence="3 4">Poly41</strain>
    </source>
</reference>
<organism evidence="3 4">
    <name type="scientific">Novipirellula artificiosorum</name>
    <dbReference type="NCBI Taxonomy" id="2528016"/>
    <lineage>
        <taxon>Bacteria</taxon>
        <taxon>Pseudomonadati</taxon>
        <taxon>Planctomycetota</taxon>
        <taxon>Planctomycetia</taxon>
        <taxon>Pirellulales</taxon>
        <taxon>Pirellulaceae</taxon>
        <taxon>Novipirellula</taxon>
    </lineage>
</organism>
<sequence length="321" mass="34131">MKSERRHELQENILANHLGNINRAIEPYSRQIAIAVVLLAVAAIWYSLYSSKVSGRRSDATLKLIQESETQDPEALATVGTQYPGAPAASWADLYRGSALLAQGTRTLFLNRSDAETQLSDAKTAFESALSNGKDKLLKSRAHYGIARSAEAMGSIEEAIAAYEDCIKVGESEEMAKACQDRITALNDPDTTKFMAWFADQDFTPADPSLPPSLPSGSSLPDLPDLNLPDLDLGETSDEAPVGGLDMPAGSEQADVTDETAANAAEETSAAEETGAVEEASAVEETDDVEETSAAEEVSDAEETDASESRPEAETTAPDPS</sequence>
<keyword evidence="2" id="KW-1133">Transmembrane helix</keyword>
<evidence type="ECO:0000256" key="2">
    <source>
        <dbReference type="SAM" id="Phobius"/>
    </source>
</evidence>
<keyword evidence="2" id="KW-0472">Membrane</keyword>
<dbReference type="Gene3D" id="1.25.40.10">
    <property type="entry name" value="Tetratricopeptide repeat domain"/>
    <property type="match status" value="1"/>
</dbReference>